<name>A0ABS2GDM5_9FIRM</name>
<evidence type="ECO:0000256" key="3">
    <source>
        <dbReference type="ARBA" id="ARBA00023163"/>
    </source>
</evidence>
<dbReference type="Gene3D" id="1.10.10.10">
    <property type="entry name" value="Winged helix-like DNA-binding domain superfamily/Winged helix DNA-binding domain"/>
    <property type="match status" value="1"/>
</dbReference>
<dbReference type="PANTHER" id="PTHR30126">
    <property type="entry name" value="HTH-TYPE TRANSCRIPTIONAL REGULATOR"/>
    <property type="match status" value="1"/>
</dbReference>
<dbReference type="InterPro" id="IPR000847">
    <property type="entry name" value="LysR_HTH_N"/>
</dbReference>
<gene>
    <name evidence="5" type="ORF">H6A01_02770</name>
</gene>
<organism evidence="5 6">
    <name type="scientific">Veillonella magna</name>
    <dbReference type="NCBI Taxonomy" id="464322"/>
    <lineage>
        <taxon>Bacteria</taxon>
        <taxon>Bacillati</taxon>
        <taxon>Bacillota</taxon>
        <taxon>Negativicutes</taxon>
        <taxon>Veillonellales</taxon>
        <taxon>Veillonellaceae</taxon>
        <taxon>Veillonella</taxon>
    </lineage>
</organism>
<dbReference type="InterPro" id="IPR036390">
    <property type="entry name" value="WH_DNA-bd_sf"/>
</dbReference>
<dbReference type="EMBL" id="JACJLA010000003">
    <property type="protein sequence ID" value="MBM6912254.1"/>
    <property type="molecule type" value="Genomic_DNA"/>
</dbReference>
<evidence type="ECO:0000313" key="5">
    <source>
        <dbReference type="EMBL" id="MBM6912254.1"/>
    </source>
</evidence>
<protein>
    <submittedName>
        <fullName evidence="5">LysR family transcriptional regulator</fullName>
    </submittedName>
</protein>
<comment type="caution">
    <text evidence="5">The sequence shown here is derived from an EMBL/GenBank/DDBJ whole genome shotgun (WGS) entry which is preliminary data.</text>
</comment>
<evidence type="ECO:0000313" key="6">
    <source>
        <dbReference type="Proteomes" id="UP000707138"/>
    </source>
</evidence>
<evidence type="ECO:0000259" key="4">
    <source>
        <dbReference type="PROSITE" id="PS50931"/>
    </source>
</evidence>
<reference evidence="5 6" key="1">
    <citation type="journal article" date="2021" name="Sci. Rep.">
        <title>The distribution of antibiotic resistance genes in chicken gut microbiota commensals.</title>
        <authorList>
            <person name="Juricova H."/>
            <person name="Matiasovicova J."/>
            <person name="Kubasova T."/>
            <person name="Cejkova D."/>
            <person name="Rychlik I."/>
        </authorList>
    </citation>
    <scope>NUCLEOTIDE SEQUENCE [LARGE SCALE GENOMIC DNA]</scope>
    <source>
        <strain evidence="5 6">An537</strain>
    </source>
</reference>
<dbReference type="SUPFAM" id="SSF46785">
    <property type="entry name" value="Winged helix' DNA-binding domain"/>
    <property type="match status" value="1"/>
</dbReference>
<keyword evidence="2" id="KW-0805">Transcription regulation</keyword>
<dbReference type="Pfam" id="PF00126">
    <property type="entry name" value="HTH_1"/>
    <property type="match status" value="1"/>
</dbReference>
<keyword evidence="6" id="KW-1185">Reference proteome</keyword>
<keyword evidence="3" id="KW-0804">Transcription</keyword>
<dbReference type="PRINTS" id="PR00039">
    <property type="entry name" value="HTHLYSR"/>
</dbReference>
<comment type="similarity">
    <text evidence="1">Belongs to the LysR transcriptional regulatory family.</text>
</comment>
<sequence length="95" mass="10736">MDTSYYHNFVTLVNTGNMTRAANRLHLTQPALSKQLRYLEAEFGTPLLHIRRGQRGSSFQLTEAGHIFYEKAKQLCAIEIAAYSDIEGLVHNAII</sequence>
<dbReference type="PANTHER" id="PTHR30126:SF99">
    <property type="entry name" value="TRANSCRIPTIONAL REGULATOR LYSR FAMILY"/>
    <property type="match status" value="1"/>
</dbReference>
<dbReference type="InterPro" id="IPR036388">
    <property type="entry name" value="WH-like_DNA-bd_sf"/>
</dbReference>
<evidence type="ECO:0000256" key="2">
    <source>
        <dbReference type="ARBA" id="ARBA00023015"/>
    </source>
</evidence>
<accession>A0ABS2GDM5</accession>
<proteinExistence type="inferred from homology"/>
<dbReference type="RefSeq" id="WP_028254718.1">
    <property type="nucleotide sequence ID" value="NZ_CALXQD010000002.1"/>
</dbReference>
<evidence type="ECO:0000256" key="1">
    <source>
        <dbReference type="ARBA" id="ARBA00009437"/>
    </source>
</evidence>
<dbReference type="Proteomes" id="UP000707138">
    <property type="component" value="Unassembled WGS sequence"/>
</dbReference>
<feature type="domain" description="HTH lysR-type" evidence="4">
    <location>
        <begin position="1"/>
        <end position="57"/>
    </location>
</feature>
<dbReference type="PROSITE" id="PS50931">
    <property type="entry name" value="HTH_LYSR"/>
    <property type="match status" value="1"/>
</dbReference>